<accession>A0A8H7NFG9</accession>
<protein>
    <submittedName>
        <fullName evidence="1">Uncharacterized protein</fullName>
    </submittedName>
</protein>
<name>A0A8H7NFG9_BIOOC</name>
<dbReference type="EMBL" id="JADCTT010000003">
    <property type="protein sequence ID" value="KAF9754969.1"/>
    <property type="molecule type" value="Genomic_DNA"/>
</dbReference>
<reference evidence="1" key="1">
    <citation type="submission" date="2020-10" db="EMBL/GenBank/DDBJ databases">
        <title>High-Quality Genome Resource of Clonostachys rosea strain S41 by Oxford Nanopore Long-Read Sequencing.</title>
        <authorList>
            <person name="Wang H."/>
        </authorList>
    </citation>
    <scope>NUCLEOTIDE SEQUENCE</scope>
    <source>
        <strain evidence="1">S41</strain>
    </source>
</reference>
<gene>
    <name evidence="1" type="ORF">IM811_010410</name>
</gene>
<proteinExistence type="predicted"/>
<dbReference type="Proteomes" id="UP000616885">
    <property type="component" value="Unassembled WGS sequence"/>
</dbReference>
<dbReference type="AlphaFoldDB" id="A0A8H7NFG9"/>
<comment type="caution">
    <text evidence="1">The sequence shown here is derived from an EMBL/GenBank/DDBJ whole genome shotgun (WGS) entry which is preliminary data.</text>
</comment>
<sequence>MKQPEGGGALLARSPLMRKPEIGLGERRHAGRRGLIEIEIEIEIETETGREIERETGTGTESDLERKIGIEIESVSVSVSVSVRGTETEKETATGMENAAEGIATLITLTKAEVRVSRRRVDDDRPIIATTGRRSPRSQFRNRHSKPHADGIAASRLIVLVAPAVANEALKSRRPMISERQNDEQGIWSEKLVNYRVLETAKAKSMILEKFHARETVK</sequence>
<organism evidence="1 2">
    <name type="scientific">Bionectria ochroleuca</name>
    <name type="common">Gliocladium roseum</name>
    <dbReference type="NCBI Taxonomy" id="29856"/>
    <lineage>
        <taxon>Eukaryota</taxon>
        <taxon>Fungi</taxon>
        <taxon>Dikarya</taxon>
        <taxon>Ascomycota</taxon>
        <taxon>Pezizomycotina</taxon>
        <taxon>Sordariomycetes</taxon>
        <taxon>Hypocreomycetidae</taxon>
        <taxon>Hypocreales</taxon>
        <taxon>Bionectriaceae</taxon>
        <taxon>Clonostachys</taxon>
    </lineage>
</organism>
<evidence type="ECO:0000313" key="2">
    <source>
        <dbReference type="Proteomes" id="UP000616885"/>
    </source>
</evidence>
<evidence type="ECO:0000313" key="1">
    <source>
        <dbReference type="EMBL" id="KAF9754969.1"/>
    </source>
</evidence>